<dbReference type="Pfam" id="PF00872">
    <property type="entry name" value="Transposase_mut"/>
    <property type="match status" value="1"/>
</dbReference>
<dbReference type="EMBL" id="LR862139">
    <property type="protein sequence ID" value="CAD1818884.1"/>
    <property type="molecule type" value="Genomic_DNA"/>
</dbReference>
<proteinExistence type="predicted"/>
<dbReference type="PANTHER" id="PTHR31973">
    <property type="entry name" value="POLYPROTEIN, PUTATIVE-RELATED"/>
    <property type="match status" value="1"/>
</dbReference>
<dbReference type="AlphaFoldDB" id="A0A6V7NKJ5"/>
<keyword evidence="2" id="KW-0238">DNA-binding</keyword>
<protein>
    <recommendedName>
        <fullName evidence="5">MULE transposase domain-containing protein</fullName>
    </recommendedName>
</protein>
<evidence type="ECO:0000256" key="2">
    <source>
        <dbReference type="ARBA" id="ARBA00023125"/>
    </source>
</evidence>
<dbReference type="GO" id="GO:0003677">
    <property type="term" value="F:DNA binding"/>
    <property type="evidence" value="ECO:0007669"/>
    <property type="project" value="UniProtKB-KW"/>
</dbReference>
<reference evidence="4" key="1">
    <citation type="submission" date="2020-07" db="EMBL/GenBank/DDBJ databases">
        <authorList>
            <person name="Lin J."/>
        </authorList>
    </citation>
    <scope>NUCLEOTIDE SEQUENCE</scope>
</reference>
<evidence type="ECO:0008006" key="5">
    <source>
        <dbReference type="Google" id="ProtNLM"/>
    </source>
</evidence>
<dbReference type="GO" id="GO:0006313">
    <property type="term" value="P:DNA transposition"/>
    <property type="evidence" value="ECO:0007669"/>
    <property type="project" value="InterPro"/>
</dbReference>
<gene>
    <name evidence="4" type="ORF">CB5_LOCUS2095</name>
</gene>
<evidence type="ECO:0000313" key="4">
    <source>
        <dbReference type="EMBL" id="CAD1818884.1"/>
    </source>
</evidence>
<sequence>MEMRMHVFSYFTRTRVVFTVFLRIRCIDSCIPEALQLRDGVVDDRDVSRGNGILTIVSDRQKGLIEAVSNIFLDATHGYCMYHLSTNLPHAPKNTPAWRRFSAATHAYTVAEFNEHMEKMKDLNPKQ</sequence>
<dbReference type="GO" id="GO:0004803">
    <property type="term" value="F:transposase activity"/>
    <property type="evidence" value="ECO:0007669"/>
    <property type="project" value="InterPro"/>
</dbReference>
<name>A0A6V7NKJ5_ANACO</name>
<evidence type="ECO:0000256" key="1">
    <source>
        <dbReference type="ARBA" id="ARBA00022578"/>
    </source>
</evidence>
<keyword evidence="3" id="KW-0233">DNA recombination</keyword>
<evidence type="ECO:0000256" key="3">
    <source>
        <dbReference type="ARBA" id="ARBA00023172"/>
    </source>
</evidence>
<organism evidence="4">
    <name type="scientific">Ananas comosus var. bracteatus</name>
    <name type="common">red pineapple</name>
    <dbReference type="NCBI Taxonomy" id="296719"/>
    <lineage>
        <taxon>Eukaryota</taxon>
        <taxon>Viridiplantae</taxon>
        <taxon>Streptophyta</taxon>
        <taxon>Embryophyta</taxon>
        <taxon>Tracheophyta</taxon>
        <taxon>Spermatophyta</taxon>
        <taxon>Magnoliopsida</taxon>
        <taxon>Liliopsida</taxon>
        <taxon>Poales</taxon>
        <taxon>Bromeliaceae</taxon>
        <taxon>Bromelioideae</taxon>
        <taxon>Ananas</taxon>
    </lineage>
</organism>
<dbReference type="InterPro" id="IPR001207">
    <property type="entry name" value="Transposase_mutator"/>
</dbReference>
<dbReference type="PANTHER" id="PTHR31973:SF187">
    <property type="entry name" value="MUTATOR TRANSPOSASE MUDRA PROTEIN"/>
    <property type="match status" value="1"/>
</dbReference>
<keyword evidence="1" id="KW-0815">Transposition</keyword>
<accession>A0A6V7NKJ5</accession>